<protein>
    <submittedName>
        <fullName evidence="7">TetR family transcriptional regulator C-terminal domain-containing protein</fullName>
    </submittedName>
</protein>
<dbReference type="InterPro" id="IPR001647">
    <property type="entry name" value="HTH_TetR"/>
</dbReference>
<name>A0A937CQ74_9HYPH</name>
<reference evidence="7" key="1">
    <citation type="submission" date="2021-01" db="EMBL/GenBank/DDBJ databases">
        <title>Rhizobium sp. strain KVB221 16S ribosomal RNA gene Genome sequencing and assembly.</title>
        <authorList>
            <person name="Kang M."/>
        </authorList>
    </citation>
    <scope>NUCLEOTIDE SEQUENCE</scope>
    <source>
        <strain evidence="7">KVB221</strain>
    </source>
</reference>
<dbReference type="Pfam" id="PF13977">
    <property type="entry name" value="TetR_C_6"/>
    <property type="match status" value="1"/>
</dbReference>
<dbReference type="InterPro" id="IPR036271">
    <property type="entry name" value="Tet_transcr_reg_TetR-rel_C_sf"/>
</dbReference>
<evidence type="ECO:0000259" key="6">
    <source>
        <dbReference type="PROSITE" id="PS50977"/>
    </source>
</evidence>
<dbReference type="SUPFAM" id="SSF46689">
    <property type="entry name" value="Homeodomain-like"/>
    <property type="match status" value="1"/>
</dbReference>
<dbReference type="EMBL" id="JAEQNC010000005">
    <property type="protein sequence ID" value="MBL0372652.1"/>
    <property type="molecule type" value="Genomic_DNA"/>
</dbReference>
<accession>A0A937CQ74</accession>
<evidence type="ECO:0000313" key="8">
    <source>
        <dbReference type="Proteomes" id="UP000633219"/>
    </source>
</evidence>
<dbReference type="Gene3D" id="1.10.357.10">
    <property type="entry name" value="Tetracycline Repressor, domain 2"/>
    <property type="match status" value="1"/>
</dbReference>
<evidence type="ECO:0000256" key="5">
    <source>
        <dbReference type="PROSITE-ProRule" id="PRU00335"/>
    </source>
</evidence>
<dbReference type="InterPro" id="IPR023772">
    <property type="entry name" value="DNA-bd_HTH_TetR-type_CS"/>
</dbReference>
<evidence type="ECO:0000256" key="2">
    <source>
        <dbReference type="ARBA" id="ARBA00023015"/>
    </source>
</evidence>
<dbReference type="RefSeq" id="WP_201657724.1">
    <property type="nucleotide sequence ID" value="NZ_JAEQNC010000005.1"/>
</dbReference>
<evidence type="ECO:0000256" key="3">
    <source>
        <dbReference type="ARBA" id="ARBA00023125"/>
    </source>
</evidence>
<feature type="domain" description="HTH tetR-type" evidence="6">
    <location>
        <begin position="12"/>
        <end position="72"/>
    </location>
</feature>
<keyword evidence="4" id="KW-0804">Transcription</keyword>
<dbReference type="PROSITE" id="PS01081">
    <property type="entry name" value="HTH_TETR_1"/>
    <property type="match status" value="1"/>
</dbReference>
<dbReference type="AlphaFoldDB" id="A0A937CQ74"/>
<keyword evidence="1" id="KW-0678">Repressor</keyword>
<proteinExistence type="predicted"/>
<organism evidence="7 8">
    <name type="scientific">Rhizobium setariae</name>
    <dbReference type="NCBI Taxonomy" id="2801340"/>
    <lineage>
        <taxon>Bacteria</taxon>
        <taxon>Pseudomonadati</taxon>
        <taxon>Pseudomonadota</taxon>
        <taxon>Alphaproteobacteria</taxon>
        <taxon>Hyphomicrobiales</taxon>
        <taxon>Rhizobiaceae</taxon>
        <taxon>Rhizobium/Agrobacterium group</taxon>
        <taxon>Rhizobium</taxon>
    </lineage>
</organism>
<dbReference type="Proteomes" id="UP000633219">
    <property type="component" value="Unassembled WGS sequence"/>
</dbReference>
<dbReference type="PROSITE" id="PS50977">
    <property type="entry name" value="HTH_TETR_2"/>
    <property type="match status" value="1"/>
</dbReference>
<dbReference type="PANTHER" id="PTHR30055:SF228">
    <property type="entry name" value="TRANSCRIPTIONAL REGULATOR-RELATED"/>
    <property type="match status" value="1"/>
</dbReference>
<dbReference type="PANTHER" id="PTHR30055">
    <property type="entry name" value="HTH-TYPE TRANSCRIPTIONAL REGULATOR RUTR"/>
    <property type="match status" value="1"/>
</dbReference>
<keyword evidence="8" id="KW-1185">Reference proteome</keyword>
<dbReference type="GO" id="GO:0003700">
    <property type="term" value="F:DNA-binding transcription factor activity"/>
    <property type="evidence" value="ECO:0007669"/>
    <property type="project" value="TreeGrafter"/>
</dbReference>
<evidence type="ECO:0000256" key="4">
    <source>
        <dbReference type="ARBA" id="ARBA00023163"/>
    </source>
</evidence>
<gene>
    <name evidence="7" type="ORF">JJB09_11490</name>
</gene>
<evidence type="ECO:0000313" key="7">
    <source>
        <dbReference type="EMBL" id="MBL0372652.1"/>
    </source>
</evidence>
<dbReference type="GO" id="GO:0000976">
    <property type="term" value="F:transcription cis-regulatory region binding"/>
    <property type="evidence" value="ECO:0007669"/>
    <property type="project" value="TreeGrafter"/>
</dbReference>
<dbReference type="InterPro" id="IPR039538">
    <property type="entry name" value="BetI_C"/>
</dbReference>
<dbReference type="Pfam" id="PF00440">
    <property type="entry name" value="TetR_N"/>
    <property type="match status" value="1"/>
</dbReference>
<dbReference type="SUPFAM" id="SSF48498">
    <property type="entry name" value="Tetracyclin repressor-like, C-terminal domain"/>
    <property type="match status" value="1"/>
</dbReference>
<evidence type="ECO:0000256" key="1">
    <source>
        <dbReference type="ARBA" id="ARBA00022491"/>
    </source>
</evidence>
<dbReference type="InterPro" id="IPR009057">
    <property type="entry name" value="Homeodomain-like_sf"/>
</dbReference>
<keyword evidence="3 5" id="KW-0238">DNA-binding</keyword>
<dbReference type="InterPro" id="IPR050109">
    <property type="entry name" value="HTH-type_TetR-like_transc_reg"/>
</dbReference>
<feature type="DNA-binding region" description="H-T-H motif" evidence="5">
    <location>
        <begin position="35"/>
        <end position="54"/>
    </location>
</feature>
<comment type="caution">
    <text evidence="7">The sequence shown here is derived from an EMBL/GenBank/DDBJ whole genome shotgun (WGS) entry which is preliminary data.</text>
</comment>
<sequence length="210" mass="22917">MGRRTFHHESEDVRRQDLVGATLDCIAEFGLQGATVRQIAERAGVTPGLIRHYFLSKELMFQAAYREVVNTMFETASKAADEHAADPMFRLKTFVLSNFQAPIIDARMLSLWATFISQIGVDPALAAIHRESYLSYRDTLEQLLADAMAATGRTLSAAEGRPLAIAINGLIDGLWLEGCMAGDLFDAGELGRIALNSVETLTGLALDANN</sequence>
<keyword evidence="2" id="KW-0805">Transcription regulation</keyword>